<feature type="region of interest" description="Disordered" evidence="1">
    <location>
        <begin position="1"/>
        <end position="40"/>
    </location>
</feature>
<dbReference type="InterPro" id="IPR037701">
    <property type="entry name" value="Pom152"/>
</dbReference>
<keyword evidence="2" id="KW-0812">Transmembrane</keyword>
<dbReference type="GO" id="GO:0006606">
    <property type="term" value="P:protein import into nucleus"/>
    <property type="evidence" value="ECO:0007669"/>
    <property type="project" value="TreeGrafter"/>
</dbReference>
<feature type="compositionally biased region" description="Polar residues" evidence="1">
    <location>
        <begin position="11"/>
        <end position="33"/>
    </location>
</feature>
<evidence type="ECO:0000259" key="4">
    <source>
        <dbReference type="Pfam" id="PF24097"/>
    </source>
</evidence>
<feature type="domain" description="Nucleoporin POM152 ninth Ig-like" evidence="7">
    <location>
        <begin position="1084"/>
        <end position="1161"/>
    </location>
</feature>
<organism evidence="8 9">
    <name type="scientific">Lepidopterella palustris CBS 459.81</name>
    <dbReference type="NCBI Taxonomy" id="1314670"/>
    <lineage>
        <taxon>Eukaryota</taxon>
        <taxon>Fungi</taxon>
        <taxon>Dikarya</taxon>
        <taxon>Ascomycota</taxon>
        <taxon>Pezizomycotina</taxon>
        <taxon>Dothideomycetes</taxon>
        <taxon>Pleosporomycetidae</taxon>
        <taxon>Mytilinidiales</taxon>
        <taxon>Argynnaceae</taxon>
        <taxon>Lepidopterella</taxon>
    </lineage>
</organism>
<dbReference type="Proteomes" id="UP000250266">
    <property type="component" value="Unassembled WGS sequence"/>
</dbReference>
<name>A0A8E2EAX1_9PEZI</name>
<feature type="domain" description="Nucleoporin POM152 Ig-like" evidence="5">
    <location>
        <begin position="766"/>
        <end position="852"/>
    </location>
</feature>
<dbReference type="OrthoDB" id="5529162at2759"/>
<dbReference type="Pfam" id="PF24097">
    <property type="entry name" value="TMD_POM152"/>
    <property type="match status" value="1"/>
</dbReference>
<keyword evidence="2" id="KW-1133">Transmembrane helix</keyword>
<feature type="domain" description="Nucleoporin POM152 immunoglobulin-like" evidence="3">
    <location>
        <begin position="561"/>
        <end position="666"/>
    </location>
</feature>
<dbReference type="Pfam" id="PF24519">
    <property type="entry name" value="Ig-like_Pom152_1"/>
    <property type="match status" value="1"/>
</dbReference>
<dbReference type="PANTHER" id="PTHR28206">
    <property type="entry name" value="NUCLEOPORIN POM152"/>
    <property type="match status" value="1"/>
</dbReference>
<keyword evidence="9" id="KW-1185">Reference proteome</keyword>
<dbReference type="Pfam" id="PF24312">
    <property type="entry name" value="Ig-like_POM152"/>
    <property type="match status" value="3"/>
</dbReference>
<evidence type="ECO:0000259" key="5">
    <source>
        <dbReference type="Pfam" id="PF24312"/>
    </source>
</evidence>
<dbReference type="PANTHER" id="PTHR28206:SF1">
    <property type="entry name" value="NUCLEOPORIN POM152"/>
    <property type="match status" value="1"/>
</dbReference>
<dbReference type="AlphaFoldDB" id="A0A8E2EAX1"/>
<dbReference type="GO" id="GO:0006999">
    <property type="term" value="P:nuclear pore organization"/>
    <property type="evidence" value="ECO:0007669"/>
    <property type="project" value="TreeGrafter"/>
</dbReference>
<keyword evidence="2" id="KW-0472">Membrane</keyword>
<evidence type="ECO:0000256" key="2">
    <source>
        <dbReference type="SAM" id="Phobius"/>
    </source>
</evidence>
<sequence>MNGTPRLRSAFPSTPQTAQTNRYRGTPNGTPSMGPNVATPLRELPKQQTRPDTSAPIIPFDVIDAPSQRLFVFSFYAVLFAYRLYDFYTLTVDDVESTWLFMKWFAIDGVFLFGLPVMRIPWLEWGPYTVVAIFLVHAVFDGMLMFRIGIPFGALFLAILKIFSDSELAIAERKVSTGKILNSASLILGKQIINILPEGSALLNPKREPFCLNAAIHQIDIPIQINQTKPILIELLRIDLDTMQNETITISASTSRKLMKAARKSQKTVDPASPLILRYPVKKTGVYVLQKVVDETKLEVQPRTSSVVVVTCPLALVKPTGNNRCRGELSNVALEVQGTPPLRIKYRTTVNGVPREASEFQSLQPEDFVSPLTKQTSNALIRNGNDDVSWAQSHRITVPLNETLGSSGKWTYSIEEVQDAVGNIVSYINPDDEEKPKARLAELQQSFDVHERPTIALRGCDSEHPLQAAKGQMTLLPVQYGSTGKTSITNSPHTIEYLFTPEDALHPNGGHSATAELKTDVMNGIHQQPKIMEPGLYTLHSVSTKFCKGEVLEPASCVLENPPEPDLTLVSVDIVDKCAGNPIGLRVRLDLVGSPPFVVHYSQHKKGQGQPRTHYERVATFSGQLELTPPEAGHYTYTFYEISDSVYTDGKSLKSKNLVLEQDVKPSASAHFIDSKPRKEACIDEPISFSVRLQGEGPWTLDYELVHAGKRTKHTVKDIEDDEYTIRTEKLKNGGEYTLSLVSVIDRLGCKEFLKEDAKVIVRHERPKAYFGQIEGKRDVRTLEGKPVQLPLRLTGTGPWILDYNNIDLPNGLEQKRIYKANSWLETKSEGTYELLSVRDSICPGSIDDKSNQFVVSWISRPEIKIPETSTIVFEKGRYIKDAVCEGDEDSFDVTLTGTAPYEITYEQHHKAKQGGKTISLRQKDLKAAVGVASIRTETFKAGFYEYIFSQLADYNYDHDPKKHKPITVQQIVNPRPDAHFASPGKTYSYCSREADGEEVIPVIFEGVAPFYLEIEIKHHGTSKPETVPFPNIHSKHYDLRIPHRLLHLGHSNIAIRKVRDARGCQRKPPPTAQRVQISVHDAPTVTPLEDRSNFCVGERLSFALSGSMPFTVFYTFNDRKQKANSPGTTFRRLAELPGDFTITGLRDSASDCLASISLTKTIHPIPTVRLSRGLESRVDIHEGGEAELLFEFSGTPPFEFTYTRSTNAKKGKRSQVLETRTEVSYEETMRIRASEEGTYEVISIKDRWCSFAKPDAGTGKGQKLLTY</sequence>
<feature type="transmembrane region" description="Helical" evidence="2">
    <location>
        <begin position="70"/>
        <end position="88"/>
    </location>
</feature>
<evidence type="ECO:0000313" key="9">
    <source>
        <dbReference type="Proteomes" id="UP000250266"/>
    </source>
</evidence>
<evidence type="ECO:0008006" key="10">
    <source>
        <dbReference type="Google" id="ProtNLM"/>
    </source>
</evidence>
<proteinExistence type="predicted"/>
<feature type="domain" description="Nucleoporin POM152 N-terminal transmembrane" evidence="4">
    <location>
        <begin position="64"/>
        <end position="148"/>
    </location>
</feature>
<feature type="domain" description="Nucleoporin POM152 immunoglobulin-like" evidence="3">
    <location>
        <begin position="880"/>
        <end position="975"/>
    </location>
</feature>
<dbReference type="InterPro" id="IPR056544">
    <property type="entry name" value="Ig_POM152"/>
</dbReference>
<evidence type="ECO:0000313" key="8">
    <source>
        <dbReference type="EMBL" id="OCK80562.1"/>
    </source>
</evidence>
<dbReference type="InterPro" id="IPR056543">
    <property type="entry name" value="Ig-like_POM152_9th"/>
</dbReference>
<accession>A0A8E2EAX1</accession>
<evidence type="ECO:0000259" key="6">
    <source>
        <dbReference type="Pfam" id="PF24519"/>
    </source>
</evidence>
<dbReference type="EMBL" id="KV744955">
    <property type="protein sequence ID" value="OCK80562.1"/>
    <property type="molecule type" value="Genomic_DNA"/>
</dbReference>
<reference evidence="8 9" key="1">
    <citation type="journal article" date="2016" name="Nat. Commun.">
        <title>Ectomycorrhizal ecology is imprinted in the genome of the dominant symbiotic fungus Cenococcum geophilum.</title>
        <authorList>
            <consortium name="DOE Joint Genome Institute"/>
            <person name="Peter M."/>
            <person name="Kohler A."/>
            <person name="Ohm R.A."/>
            <person name="Kuo A."/>
            <person name="Krutzmann J."/>
            <person name="Morin E."/>
            <person name="Arend M."/>
            <person name="Barry K.W."/>
            <person name="Binder M."/>
            <person name="Choi C."/>
            <person name="Clum A."/>
            <person name="Copeland A."/>
            <person name="Grisel N."/>
            <person name="Haridas S."/>
            <person name="Kipfer T."/>
            <person name="LaButti K."/>
            <person name="Lindquist E."/>
            <person name="Lipzen A."/>
            <person name="Maire R."/>
            <person name="Meier B."/>
            <person name="Mihaltcheva S."/>
            <person name="Molinier V."/>
            <person name="Murat C."/>
            <person name="Poggeler S."/>
            <person name="Quandt C.A."/>
            <person name="Sperisen C."/>
            <person name="Tritt A."/>
            <person name="Tisserant E."/>
            <person name="Crous P.W."/>
            <person name="Henrissat B."/>
            <person name="Nehls U."/>
            <person name="Egli S."/>
            <person name="Spatafora J.W."/>
            <person name="Grigoriev I.V."/>
            <person name="Martin F.M."/>
        </authorList>
    </citation>
    <scope>NUCLEOTIDE SEQUENCE [LARGE SCALE GENOMIC DNA]</scope>
    <source>
        <strain evidence="8 9">CBS 459.81</strain>
    </source>
</reference>
<feature type="transmembrane region" description="Helical" evidence="2">
    <location>
        <begin position="130"/>
        <end position="160"/>
    </location>
</feature>
<dbReference type="Pfam" id="PF23664">
    <property type="entry name" value="Ig_Pom152"/>
    <property type="match status" value="2"/>
</dbReference>
<dbReference type="Pfam" id="PF24527">
    <property type="entry name" value="Ig-like_Pom152_9"/>
    <property type="match status" value="1"/>
</dbReference>
<evidence type="ECO:0000259" key="3">
    <source>
        <dbReference type="Pfam" id="PF23664"/>
    </source>
</evidence>
<feature type="domain" description="Nucleoporin POM152 first Ig-like" evidence="6">
    <location>
        <begin position="200"/>
        <end position="309"/>
    </location>
</feature>
<protein>
    <recommendedName>
        <fullName evidence="10">Nucleoporin Pom152</fullName>
    </recommendedName>
</protein>
<evidence type="ECO:0000259" key="7">
    <source>
        <dbReference type="Pfam" id="PF24527"/>
    </source>
</evidence>
<dbReference type="GO" id="GO:0017056">
    <property type="term" value="F:structural constituent of nuclear pore"/>
    <property type="evidence" value="ECO:0007669"/>
    <property type="project" value="InterPro"/>
</dbReference>
<feature type="transmembrane region" description="Helical" evidence="2">
    <location>
        <begin position="100"/>
        <end position="118"/>
    </location>
</feature>
<dbReference type="InterPro" id="IPR056541">
    <property type="entry name" value="Ig-like_POM152"/>
</dbReference>
<gene>
    <name evidence="8" type="ORF">K432DRAFT_425669</name>
</gene>
<dbReference type="InterPro" id="IPR056542">
    <property type="entry name" value="Ig-like_POM152_1st"/>
</dbReference>
<evidence type="ECO:0000256" key="1">
    <source>
        <dbReference type="SAM" id="MobiDB-lite"/>
    </source>
</evidence>
<dbReference type="GO" id="GO:0070762">
    <property type="term" value="C:nuclear pore transmembrane ring"/>
    <property type="evidence" value="ECO:0007669"/>
    <property type="project" value="TreeGrafter"/>
</dbReference>
<feature type="domain" description="Nucleoporin POM152 Ig-like" evidence="5">
    <location>
        <begin position="1167"/>
        <end position="1251"/>
    </location>
</feature>
<feature type="domain" description="Nucleoporin POM152 Ig-like" evidence="5">
    <location>
        <begin position="452"/>
        <end position="557"/>
    </location>
</feature>
<dbReference type="InterPro" id="IPR056540">
    <property type="entry name" value="TMD_POM152"/>
</dbReference>